<evidence type="ECO:0000313" key="2">
    <source>
        <dbReference type="Proteomes" id="UP000828048"/>
    </source>
</evidence>
<organism evidence="1 2">
    <name type="scientific">Vaccinium darrowii</name>
    <dbReference type="NCBI Taxonomy" id="229202"/>
    <lineage>
        <taxon>Eukaryota</taxon>
        <taxon>Viridiplantae</taxon>
        <taxon>Streptophyta</taxon>
        <taxon>Embryophyta</taxon>
        <taxon>Tracheophyta</taxon>
        <taxon>Spermatophyta</taxon>
        <taxon>Magnoliopsida</taxon>
        <taxon>eudicotyledons</taxon>
        <taxon>Gunneridae</taxon>
        <taxon>Pentapetalae</taxon>
        <taxon>asterids</taxon>
        <taxon>Ericales</taxon>
        <taxon>Ericaceae</taxon>
        <taxon>Vaccinioideae</taxon>
        <taxon>Vaccinieae</taxon>
        <taxon>Vaccinium</taxon>
    </lineage>
</organism>
<protein>
    <submittedName>
        <fullName evidence="1">Uncharacterized protein</fullName>
    </submittedName>
</protein>
<evidence type="ECO:0000313" key="1">
    <source>
        <dbReference type="EMBL" id="KAH7841616.1"/>
    </source>
</evidence>
<accession>A0ACB7XLL0</accession>
<gene>
    <name evidence="1" type="ORF">Vadar_032112</name>
</gene>
<keyword evidence="2" id="KW-1185">Reference proteome</keyword>
<reference evidence="1 2" key="1">
    <citation type="journal article" date="2021" name="Hortic Res">
        <title>High-quality reference genome and annotation aids understanding of berry development for evergreen blueberry (Vaccinium darrowii).</title>
        <authorList>
            <person name="Yu J."/>
            <person name="Hulse-Kemp A.M."/>
            <person name="Babiker E."/>
            <person name="Staton M."/>
        </authorList>
    </citation>
    <scope>NUCLEOTIDE SEQUENCE [LARGE SCALE GENOMIC DNA]</scope>
    <source>
        <strain evidence="2">cv. NJ 8807/NJ 8810</strain>
        <tissue evidence="1">Young leaf</tissue>
    </source>
</reference>
<dbReference type="EMBL" id="CM037160">
    <property type="protein sequence ID" value="KAH7841616.1"/>
    <property type="molecule type" value="Genomic_DNA"/>
</dbReference>
<comment type="caution">
    <text evidence="1">The sequence shown here is derived from an EMBL/GenBank/DDBJ whole genome shotgun (WGS) entry which is preliminary data.</text>
</comment>
<name>A0ACB7XLL0_9ERIC</name>
<sequence>MEDMISAAILLNFNSVGKFLESELMFCVDVGLLWEMQGDATITWDIVADGWDLDHSVQFVRIAEGSHTLALERPRKIATVEEAIHNSFTAKKLAKWCYNTASLEKESRRR</sequence>
<dbReference type="Proteomes" id="UP000828048">
    <property type="component" value="Chromosome 10"/>
</dbReference>
<proteinExistence type="predicted"/>